<evidence type="ECO:0000256" key="1">
    <source>
        <dbReference type="SAM" id="Phobius"/>
    </source>
</evidence>
<evidence type="ECO:0000313" key="2">
    <source>
        <dbReference type="EMBL" id="KAK7031191.1"/>
    </source>
</evidence>
<evidence type="ECO:0000313" key="3">
    <source>
        <dbReference type="Proteomes" id="UP001383192"/>
    </source>
</evidence>
<dbReference type="AlphaFoldDB" id="A0AAW0BXW1"/>
<feature type="transmembrane region" description="Helical" evidence="1">
    <location>
        <begin position="42"/>
        <end position="60"/>
    </location>
</feature>
<gene>
    <name evidence="2" type="ORF">VNI00_013607</name>
</gene>
<protein>
    <submittedName>
        <fullName evidence="2">Uncharacterized protein</fullName>
    </submittedName>
</protein>
<dbReference type="EMBL" id="JAYKXP010000070">
    <property type="protein sequence ID" value="KAK7031191.1"/>
    <property type="molecule type" value="Genomic_DNA"/>
</dbReference>
<accession>A0AAW0BXW1</accession>
<keyword evidence="1" id="KW-1133">Transmembrane helix</keyword>
<keyword evidence="3" id="KW-1185">Reference proteome</keyword>
<name>A0AAW0BXW1_9AGAR</name>
<comment type="caution">
    <text evidence="2">The sequence shown here is derived from an EMBL/GenBank/DDBJ whole genome shotgun (WGS) entry which is preliminary data.</text>
</comment>
<reference evidence="2 3" key="1">
    <citation type="submission" date="2024-01" db="EMBL/GenBank/DDBJ databases">
        <title>A draft genome for a cacao thread blight-causing isolate of Paramarasmius palmivorus.</title>
        <authorList>
            <person name="Baruah I.K."/>
            <person name="Bukari Y."/>
            <person name="Amoako-Attah I."/>
            <person name="Meinhardt L.W."/>
            <person name="Bailey B.A."/>
            <person name="Cohen S.P."/>
        </authorList>
    </citation>
    <scope>NUCLEOTIDE SEQUENCE [LARGE SCALE GENOMIC DNA]</scope>
    <source>
        <strain evidence="2 3">GH-12</strain>
    </source>
</reference>
<sequence length="164" mass="18496">MPTLPHTYANEIVFSHTAVVAAVPELAVADTGSSSSNTHSTSLFLLSALGICYFFGPSIFRWRFPCRTPEALLTQIENLDAVIDANSFTDDRLEDAADTFKASLHQLDKRVRELQVRPQPPRTNPLAWMLFRWRLLRDVDACYESFRGLEQRIKEAIYIAHAAG</sequence>
<proteinExistence type="predicted"/>
<keyword evidence="1" id="KW-0472">Membrane</keyword>
<dbReference type="Proteomes" id="UP001383192">
    <property type="component" value="Unassembled WGS sequence"/>
</dbReference>
<keyword evidence="1" id="KW-0812">Transmembrane</keyword>
<organism evidence="2 3">
    <name type="scientific">Paramarasmius palmivorus</name>
    <dbReference type="NCBI Taxonomy" id="297713"/>
    <lineage>
        <taxon>Eukaryota</taxon>
        <taxon>Fungi</taxon>
        <taxon>Dikarya</taxon>
        <taxon>Basidiomycota</taxon>
        <taxon>Agaricomycotina</taxon>
        <taxon>Agaricomycetes</taxon>
        <taxon>Agaricomycetidae</taxon>
        <taxon>Agaricales</taxon>
        <taxon>Marasmiineae</taxon>
        <taxon>Marasmiaceae</taxon>
        <taxon>Paramarasmius</taxon>
    </lineage>
</organism>